<keyword evidence="5 6" id="KW-0472">Membrane</keyword>
<evidence type="ECO:0000256" key="4">
    <source>
        <dbReference type="ARBA" id="ARBA00022989"/>
    </source>
</evidence>
<keyword evidence="3 6" id="KW-0812">Transmembrane</keyword>
<evidence type="ECO:0000256" key="3">
    <source>
        <dbReference type="ARBA" id="ARBA00022692"/>
    </source>
</evidence>
<feature type="domain" description="PspC-related transmembrane region" evidence="8">
    <location>
        <begin position="202"/>
        <end position="336"/>
    </location>
</feature>
<dbReference type="InterPro" id="IPR054321">
    <property type="entry name" value="PspC-rel_TM"/>
</dbReference>
<organism evidence="10 11">
    <name type="scientific">Albibacterium profundi</name>
    <dbReference type="NCBI Taxonomy" id="3134906"/>
    <lineage>
        <taxon>Bacteria</taxon>
        <taxon>Pseudomonadati</taxon>
        <taxon>Bacteroidota</taxon>
        <taxon>Sphingobacteriia</taxon>
        <taxon>Sphingobacteriales</taxon>
        <taxon>Sphingobacteriaceae</taxon>
        <taxon>Albibacterium</taxon>
    </lineage>
</organism>
<dbReference type="Pfam" id="PF22571">
    <property type="entry name" value="LiaI-LiaF-TM_PspC"/>
    <property type="match status" value="1"/>
</dbReference>
<dbReference type="InterPro" id="IPR052027">
    <property type="entry name" value="PspC"/>
</dbReference>
<keyword evidence="4 6" id="KW-1133">Transmembrane helix</keyword>
<dbReference type="PANTHER" id="PTHR33885:SF3">
    <property type="entry name" value="PHAGE SHOCK PROTEIN C"/>
    <property type="match status" value="1"/>
</dbReference>
<protein>
    <submittedName>
        <fullName evidence="10">PspC domain-containing protein</fullName>
    </submittedName>
</protein>
<gene>
    <name evidence="10" type="ORF">WKR92_06455</name>
</gene>
<dbReference type="Pfam" id="PF22744">
    <property type="entry name" value="Toast-rack_PspC-Cterm"/>
    <property type="match status" value="1"/>
</dbReference>
<feature type="transmembrane region" description="Helical" evidence="6">
    <location>
        <begin position="278"/>
        <end position="301"/>
    </location>
</feature>
<keyword evidence="2" id="KW-1003">Cell membrane</keyword>
<evidence type="ECO:0000313" key="11">
    <source>
        <dbReference type="Proteomes" id="UP001580928"/>
    </source>
</evidence>
<evidence type="ECO:0000256" key="1">
    <source>
        <dbReference type="ARBA" id="ARBA00004162"/>
    </source>
</evidence>
<dbReference type="EMBL" id="JBBVGT010000002">
    <property type="protein sequence ID" value="MFB5945466.1"/>
    <property type="molecule type" value="Genomic_DNA"/>
</dbReference>
<feature type="transmembrane region" description="Helical" evidence="6">
    <location>
        <begin position="137"/>
        <end position="166"/>
    </location>
</feature>
<dbReference type="InterPro" id="IPR007168">
    <property type="entry name" value="Phageshock_PspC_N"/>
</dbReference>
<evidence type="ECO:0000259" key="9">
    <source>
        <dbReference type="Pfam" id="PF22744"/>
    </source>
</evidence>
<feature type="transmembrane region" description="Helical" evidence="6">
    <location>
        <begin position="313"/>
        <end position="332"/>
    </location>
</feature>
<dbReference type="RefSeq" id="WP_375557005.1">
    <property type="nucleotide sequence ID" value="NZ_JBBVGT010000002.1"/>
</dbReference>
<evidence type="ECO:0000256" key="5">
    <source>
        <dbReference type="ARBA" id="ARBA00023136"/>
    </source>
</evidence>
<dbReference type="InterPro" id="IPR054319">
    <property type="entry name" value="PspC-rel_ToastRack"/>
</dbReference>
<accession>A0ABV5CD33</accession>
<feature type="domain" description="PspC-related ToastRack" evidence="9">
    <location>
        <begin position="404"/>
        <end position="514"/>
    </location>
</feature>
<comment type="caution">
    <text evidence="10">The sequence shown here is derived from an EMBL/GenBank/DDBJ whole genome shotgun (WGS) entry which is preliminary data.</text>
</comment>
<proteinExistence type="predicted"/>
<feature type="domain" description="Phage shock protein PspC N-terminal" evidence="7">
    <location>
        <begin position="110"/>
        <end position="165"/>
    </location>
</feature>
<dbReference type="PANTHER" id="PTHR33885">
    <property type="entry name" value="PHAGE SHOCK PROTEIN C"/>
    <property type="match status" value="1"/>
</dbReference>
<evidence type="ECO:0000259" key="8">
    <source>
        <dbReference type="Pfam" id="PF22571"/>
    </source>
</evidence>
<dbReference type="Proteomes" id="UP001580928">
    <property type="component" value="Unassembled WGS sequence"/>
</dbReference>
<name>A0ABV5CD33_9SPHI</name>
<reference evidence="10 11" key="1">
    <citation type="submission" date="2024-04" db="EMBL/GenBank/DDBJ databases">
        <title>Albibacterium profundi sp. nov., isolated from sediment of the Challenger Deep of Mariana Trench.</title>
        <authorList>
            <person name="Wang Y."/>
        </authorList>
    </citation>
    <scope>NUCLEOTIDE SEQUENCE [LARGE SCALE GENOMIC DNA]</scope>
    <source>
        <strain evidence="10 11">RHL897</strain>
    </source>
</reference>
<evidence type="ECO:0000256" key="6">
    <source>
        <dbReference type="SAM" id="Phobius"/>
    </source>
</evidence>
<evidence type="ECO:0000313" key="10">
    <source>
        <dbReference type="EMBL" id="MFB5945466.1"/>
    </source>
</evidence>
<keyword evidence="11" id="KW-1185">Reference proteome</keyword>
<comment type="subcellular location">
    <subcellularLocation>
        <location evidence="1">Cell membrane</location>
        <topology evidence="1">Single-pass membrane protein</topology>
    </subcellularLocation>
</comment>
<sequence length="549" mass="61696">MNKTIIININGIIFHIEEDAYEVLQTYMTSVKKHFGYSTDSNEIVSDIENRIAEMFNERITPQKAVITMDDVNEVTAQMGRISDFEDFDEKGEEYAADYQDYSYDSERRGLFRDPDDKILGGVCSGLGHYFEIEAKWIRLILILLFLFAGTGLLLYIILWILMPIARTRADKMSMRGEAANIHNFKRNFDEEMEGIRRNFTEAGQRISPGLKKTAQRTGMVLGQGVSLVVKIIGVLVIITSAIGLVAGFIALSVFLGVSNGGYFGDDFAPALLVDPAYYQPLVWASFIAAAIPLLALILLSVRMISSIKISKYLGYSLLILWIISIGFVIYYSTLISVDHSFDGKVVETETLQADSVYFLTMNDVTAVAKQSEPNTRVRRRVIDITDGEWSKQIRPRIYINKLTFGDTATITKNYSAEGRNFEVATSRAQHISYQVKQDNRKIIFDSHGSIGQGELIRDQEIWVELNIPVGTRVIIDENVQHRIYNLPDDGVDNDDFDNRAYYPSEWVMTVNGLQYVAKATGAPIPLPSDSTTSPNDTIATPIDTLIKN</sequence>
<dbReference type="Pfam" id="PF04024">
    <property type="entry name" value="PspC"/>
    <property type="match status" value="1"/>
</dbReference>
<evidence type="ECO:0000256" key="2">
    <source>
        <dbReference type="ARBA" id="ARBA00022475"/>
    </source>
</evidence>
<feature type="transmembrane region" description="Helical" evidence="6">
    <location>
        <begin position="228"/>
        <end position="258"/>
    </location>
</feature>
<evidence type="ECO:0000259" key="7">
    <source>
        <dbReference type="Pfam" id="PF04024"/>
    </source>
</evidence>